<evidence type="ECO:0000256" key="3">
    <source>
        <dbReference type="ARBA" id="ARBA00022806"/>
    </source>
</evidence>
<dbReference type="FunFam" id="3.40.50.300:FF:000326">
    <property type="entry name" value="P-loop containing nucleoside triphosphate hydrolase"/>
    <property type="match status" value="1"/>
</dbReference>
<dbReference type="InterPro" id="IPR045055">
    <property type="entry name" value="DNA2/NAM7-like"/>
</dbReference>
<evidence type="ECO:0000313" key="7">
    <source>
        <dbReference type="WBParaSite" id="PDA_v2.g17627.t1"/>
    </source>
</evidence>
<dbReference type="Proteomes" id="UP000887578">
    <property type="component" value="Unplaced"/>
</dbReference>
<dbReference type="GO" id="GO:0031380">
    <property type="term" value="C:nuclear RNA-directed RNA polymerase complex"/>
    <property type="evidence" value="ECO:0007669"/>
    <property type="project" value="TreeGrafter"/>
</dbReference>
<organism evidence="6 7">
    <name type="scientific">Panagrolaimus davidi</name>
    <dbReference type="NCBI Taxonomy" id="227884"/>
    <lineage>
        <taxon>Eukaryota</taxon>
        <taxon>Metazoa</taxon>
        <taxon>Ecdysozoa</taxon>
        <taxon>Nematoda</taxon>
        <taxon>Chromadorea</taxon>
        <taxon>Rhabditida</taxon>
        <taxon>Tylenchina</taxon>
        <taxon>Panagrolaimomorpha</taxon>
        <taxon>Panagrolaimoidea</taxon>
        <taxon>Panagrolaimidae</taxon>
        <taxon>Panagrolaimus</taxon>
    </lineage>
</organism>
<reference evidence="7" key="1">
    <citation type="submission" date="2022-11" db="UniProtKB">
        <authorList>
            <consortium name="WormBaseParasite"/>
        </authorList>
    </citation>
    <scope>IDENTIFICATION</scope>
</reference>
<dbReference type="WBParaSite" id="PDA_v2.g17627.t1">
    <property type="protein sequence ID" value="PDA_v2.g17627.t1"/>
    <property type="gene ID" value="PDA_v2.g17627"/>
</dbReference>
<dbReference type="InterPro" id="IPR041679">
    <property type="entry name" value="DNA2/NAM7-like_C"/>
</dbReference>
<evidence type="ECO:0000313" key="6">
    <source>
        <dbReference type="Proteomes" id="UP000887578"/>
    </source>
</evidence>
<keyword evidence="2" id="KW-0378">Hydrolase</keyword>
<dbReference type="GO" id="GO:0005694">
    <property type="term" value="C:chromosome"/>
    <property type="evidence" value="ECO:0007669"/>
    <property type="project" value="UniProtKB-ARBA"/>
</dbReference>
<dbReference type="Gene3D" id="3.40.50.300">
    <property type="entry name" value="P-loop containing nucleotide triphosphate hydrolases"/>
    <property type="match status" value="1"/>
</dbReference>
<dbReference type="GO" id="GO:0016787">
    <property type="term" value="F:hydrolase activity"/>
    <property type="evidence" value="ECO:0007669"/>
    <property type="project" value="UniProtKB-KW"/>
</dbReference>
<protein>
    <submittedName>
        <fullName evidence="7">DNA2/NAM7 helicase-like C-terminal domain-containing protein</fullName>
    </submittedName>
</protein>
<proteinExistence type="predicted"/>
<dbReference type="CDD" id="cd18808">
    <property type="entry name" value="SF1_C_Upf1"/>
    <property type="match status" value="1"/>
</dbReference>
<evidence type="ECO:0000256" key="4">
    <source>
        <dbReference type="ARBA" id="ARBA00022840"/>
    </source>
</evidence>
<dbReference type="GO" id="GO:0005524">
    <property type="term" value="F:ATP binding"/>
    <property type="evidence" value="ECO:0007669"/>
    <property type="project" value="UniProtKB-KW"/>
</dbReference>
<dbReference type="InterPro" id="IPR027417">
    <property type="entry name" value="P-loop_NTPase"/>
</dbReference>
<evidence type="ECO:0000256" key="1">
    <source>
        <dbReference type="ARBA" id="ARBA00022741"/>
    </source>
</evidence>
<dbReference type="Pfam" id="PF13087">
    <property type="entry name" value="AAA_12"/>
    <property type="match status" value="1"/>
</dbReference>
<evidence type="ECO:0000259" key="5">
    <source>
        <dbReference type="Pfam" id="PF13087"/>
    </source>
</evidence>
<keyword evidence="3" id="KW-0347">Helicase</keyword>
<accession>A0A914PS09</accession>
<keyword evidence="6" id="KW-1185">Reference proteome</keyword>
<evidence type="ECO:0000256" key="2">
    <source>
        <dbReference type="ARBA" id="ARBA00022801"/>
    </source>
</evidence>
<name>A0A914PS09_9BILA</name>
<keyword evidence="4" id="KW-0067">ATP-binding</keyword>
<feature type="domain" description="DNA2/NAM7 helicase-like C-terminal" evidence="5">
    <location>
        <begin position="161"/>
        <end position="320"/>
    </location>
</feature>
<keyword evidence="1" id="KW-0547">Nucleotide-binding</keyword>
<dbReference type="PANTHER" id="PTHR10887">
    <property type="entry name" value="DNA2/NAM7 HELICASE FAMILY"/>
    <property type="match status" value="1"/>
</dbReference>
<dbReference type="AlphaFoldDB" id="A0A914PS09"/>
<dbReference type="GO" id="GO:0004386">
    <property type="term" value="F:helicase activity"/>
    <property type="evidence" value="ECO:0007669"/>
    <property type="project" value="UniProtKB-KW"/>
</dbReference>
<dbReference type="InterPro" id="IPR047187">
    <property type="entry name" value="SF1_C_Upf1"/>
</dbReference>
<dbReference type="SUPFAM" id="SSF52540">
    <property type="entry name" value="P-loop containing nucleoside triphosphate hydrolases"/>
    <property type="match status" value="1"/>
</dbReference>
<dbReference type="PANTHER" id="PTHR10887:SF341">
    <property type="entry name" value="NFX1-TYPE ZINC FINGER-CONTAINING PROTEIN 1"/>
    <property type="match status" value="1"/>
</dbReference>
<dbReference type="GO" id="GO:0031048">
    <property type="term" value="P:regulatory ncRNA-mediated heterochromatin formation"/>
    <property type="evidence" value="ECO:0007669"/>
    <property type="project" value="TreeGrafter"/>
</dbReference>
<sequence length="371" mass="42906">MAVAQRKIERRMLNVRLLDQHPREWLRERTQLKDIVQAARERKWNYLRKLMLLPDDRWNRKLTEWTPNTRRFDANTAAEILISCQNNMQVVNREIALARNFIGNRKPVASKLPETNAAAAEELTDLDFEADDDNNRIIVDNNFMNEFFGDKKKKTKKDKHNISQTLMPHFYEDLHDDPSVLQRKPVKGVTKNLMFITHSQPEISEKDIKSHSNPFEAKFALKLAKYFLQQGYKGSQITVLCTYLDQLLSLRKAAPNVIGEREKITIESVDNYQGEESDIIILSLVRSNNPEGKIGFLNIPNRVCVALSRAKEGLFVICNMDFLAKKSEMWKKIQKSVEEVDAIDTALTVKCKMHQKEQVSFELSGISTTKI</sequence>